<dbReference type="InterPro" id="IPR032675">
    <property type="entry name" value="LRR_dom_sf"/>
</dbReference>
<evidence type="ECO:0000256" key="2">
    <source>
        <dbReference type="ARBA" id="ARBA00022490"/>
    </source>
</evidence>
<reference evidence="6" key="1">
    <citation type="journal article" date="2012" name="G3 (Bethesda)">
        <title>Pichia sorbitophila, an interspecies yeast hybrid reveals early steps of genome resolution following polyploidization.</title>
        <authorList>
            <person name="Leh Louis V."/>
            <person name="Despons L."/>
            <person name="Friedrich A."/>
            <person name="Martin T."/>
            <person name="Durrens P."/>
            <person name="Casaregola S."/>
            <person name="Neuveglise C."/>
            <person name="Fairhead C."/>
            <person name="Marck C."/>
            <person name="Cruz J.A."/>
            <person name="Straub M.L."/>
            <person name="Kugler V."/>
            <person name="Sacerdot C."/>
            <person name="Uzunov Z."/>
            <person name="Thierry A."/>
            <person name="Weiss S."/>
            <person name="Bleykasten C."/>
            <person name="De Montigny J."/>
            <person name="Jacques N."/>
            <person name="Jung P."/>
            <person name="Lemaire M."/>
            <person name="Mallet S."/>
            <person name="Morel G."/>
            <person name="Richard G.F."/>
            <person name="Sarkar A."/>
            <person name="Savel G."/>
            <person name="Schacherer J."/>
            <person name="Seret M.L."/>
            <person name="Talla E."/>
            <person name="Samson G."/>
            <person name="Jubin C."/>
            <person name="Poulain J."/>
            <person name="Vacherie B."/>
            <person name="Barbe V."/>
            <person name="Pelletier E."/>
            <person name="Sherman D.J."/>
            <person name="Westhof E."/>
            <person name="Weissenbach J."/>
            <person name="Baret P.V."/>
            <person name="Wincker P."/>
            <person name="Gaillardin C."/>
            <person name="Dujon B."/>
            <person name="Souciet J.L."/>
        </authorList>
    </citation>
    <scope>NUCLEOTIDE SEQUENCE [LARGE SCALE GENOMIC DNA]</scope>
    <source>
        <strain evidence="6">CBS 270.75 / DBVPG 7215 / KCTC 17166 / NRRL Y-17582</strain>
    </source>
</reference>
<keyword evidence="2" id="KW-0963">Cytoplasm</keyword>
<dbReference type="PANTHER" id="PTHR24107">
    <property type="entry name" value="YNEIN REGULATORY COMPLEX SUBUNIT 5"/>
    <property type="match status" value="1"/>
</dbReference>
<feature type="region of interest" description="Disordered" evidence="4">
    <location>
        <begin position="22"/>
        <end position="46"/>
    </location>
</feature>
<evidence type="ECO:0000313" key="5">
    <source>
        <dbReference type="EMBL" id="AET41611.1"/>
    </source>
</evidence>
<dbReference type="OMA" id="KWGFFVQ"/>
<feature type="compositionally biased region" description="Polar residues" evidence="4">
    <location>
        <begin position="1098"/>
        <end position="1121"/>
    </location>
</feature>
<name>G8JXN7_ERECY</name>
<protein>
    <recommendedName>
        <fullName evidence="7">GLC7-interacting protein 3</fullName>
    </recommendedName>
</protein>
<feature type="compositionally biased region" description="Basic and acidic residues" evidence="4">
    <location>
        <begin position="154"/>
        <end position="167"/>
    </location>
</feature>
<evidence type="ECO:0000256" key="1">
    <source>
        <dbReference type="ARBA" id="ARBA00004245"/>
    </source>
</evidence>
<evidence type="ECO:0000313" key="6">
    <source>
        <dbReference type="Proteomes" id="UP000006790"/>
    </source>
</evidence>
<feature type="region of interest" description="Disordered" evidence="4">
    <location>
        <begin position="1098"/>
        <end position="1129"/>
    </location>
</feature>
<evidence type="ECO:0000256" key="3">
    <source>
        <dbReference type="ARBA" id="ARBA00023212"/>
    </source>
</evidence>
<feature type="region of interest" description="Disordered" evidence="4">
    <location>
        <begin position="1006"/>
        <end position="1037"/>
    </location>
</feature>
<dbReference type="Gene3D" id="3.80.10.10">
    <property type="entry name" value="Ribonuclease Inhibitor"/>
    <property type="match status" value="1"/>
</dbReference>
<dbReference type="FunCoup" id="G8JXN7">
    <property type="interactions" value="233"/>
</dbReference>
<feature type="region of interest" description="Disordered" evidence="4">
    <location>
        <begin position="84"/>
        <end position="107"/>
    </location>
</feature>
<sequence>MENCSALDVDVDVAWLYKGRKRVRQKGEGGEQGGERRGSSCGGCVDGVRKPVKSVVGGSDGELLAGKRAGSKAVVPSQSFQVKNVMEGGGSKGSSGSGGSSFLKRSSSVNEKPLKSLFGSLFGRRMSSPASPAAFSDSATSITANARLSGSRKAPKDAASKARDEAGQQRQVLDAKPINIVKRHSTSDSTSGSFAHLLNEPSSPEVHEMGPLQERKCPLLTPQERLPLKLLAHLSLKRVKFAVDKLGMDPPQQIPSRKPKRGNVLVPDDLICDIPLISQGISNTQGQLNQIIAPYSKASKEYKTVLENWKAASKESKKHQLDAHYAAQRIASEVANFKMKHSAAGNSISLVRDDNQDVAVEMDENIKKLGIDKPIHIHEYHFGADTASSDPAADGSHENINRTENELTLDQIYTRCCHLREILPIPSTLKQVKDKTAPLHTLKFLNPRPTLIDVLSFCDFIAVVPIHNLVFDNVNLTPEMFKIMLCSVVHSTVLERFSIRNVVIDSNGWLLFCKFLMLNRSLVKLDISHTKVKQGLEESLYRCNMDWSLLIQVLEQREGNHLEELLINGVQFTSFSVFGNLLNAFTAKPAPRKRLGVAQSELTEDQIKILLDWASQNNLQGIDIAFNNLSTLVKPIVSRLSNLNLDSLQYFTLNSTGIESFFDAALILRALKRLPNLYFLDLSHLPGIYPDVFPYLNKYLPKFPNLKRIHLDNNEFSSNDISLLSQILVKCKELLHISLLHQPKESFNMNSAASLYDFVKNSNKLTNLDIDYEFIPQEVSSRMAVCLIRNAQKSMGEDFHLDELTCLDELLFDGALITETAGGMLSKLDISNGTSNNDASRIYLLKKYWEKINRVRDNVQNTIDDLFEKLSSQKLCFQRKENLLRLLFVEATLSNILEILSNSPQLASLIGDNSGTELKHVQSSSILLPALQLSDADMDNGNISPSQMIRPHLMATDSGCTIDLTTGRPIPSKQSSETSIFFKQQEEEEGELHKWGIFVQQKSSTYSSPVAEQKEPQPQQIPSRPGSSSLSKGPPILITKIPSGAELKEAIIKAKGINSIEDLIDNVSHNRIKLENIYGIPYSPTNSFLDFQSVGATTQSSNTKSANTDLSTGTTTPSNSVPDDEELDLDVDETYDKLLNNLSKVRSNK</sequence>
<organism evidence="5 6">
    <name type="scientific">Eremothecium cymbalariae (strain CBS 270.75 / DBVPG 7215 / KCTC 17166 / NRRL Y-17582)</name>
    <name type="common">Yeast</name>
    <dbReference type="NCBI Taxonomy" id="931890"/>
    <lineage>
        <taxon>Eukaryota</taxon>
        <taxon>Fungi</taxon>
        <taxon>Dikarya</taxon>
        <taxon>Ascomycota</taxon>
        <taxon>Saccharomycotina</taxon>
        <taxon>Saccharomycetes</taxon>
        <taxon>Saccharomycetales</taxon>
        <taxon>Saccharomycetaceae</taxon>
        <taxon>Eremothecium</taxon>
    </lineage>
</organism>
<accession>G8JXN7</accession>
<dbReference type="OrthoDB" id="8436363at2759"/>
<dbReference type="InParanoid" id="G8JXN7"/>
<proteinExistence type="predicted"/>
<dbReference type="Proteomes" id="UP000006790">
    <property type="component" value="Chromosome 8"/>
</dbReference>
<feature type="compositionally biased region" description="Gly residues" evidence="4">
    <location>
        <begin position="87"/>
        <end position="99"/>
    </location>
</feature>
<feature type="compositionally biased region" description="Basic and acidic residues" evidence="4">
    <location>
        <begin position="25"/>
        <end position="38"/>
    </location>
</feature>
<dbReference type="RefSeq" id="XP_003648428.1">
    <property type="nucleotide sequence ID" value="XM_003648380.1"/>
</dbReference>
<dbReference type="GO" id="GO:0005856">
    <property type="term" value="C:cytoskeleton"/>
    <property type="evidence" value="ECO:0007669"/>
    <property type="project" value="UniProtKB-SubCell"/>
</dbReference>
<feature type="region of interest" description="Disordered" evidence="4">
    <location>
        <begin position="146"/>
        <end position="171"/>
    </location>
</feature>
<evidence type="ECO:0008006" key="7">
    <source>
        <dbReference type="Google" id="ProtNLM"/>
    </source>
</evidence>
<dbReference type="AlphaFoldDB" id="G8JXN7"/>
<dbReference type="GeneID" id="11472750"/>
<dbReference type="PANTHER" id="PTHR24107:SF30">
    <property type="entry name" value="GLC7-INTERACTING PROTEIN 3-RELATED"/>
    <property type="match status" value="1"/>
</dbReference>
<dbReference type="SUPFAM" id="SSF52047">
    <property type="entry name" value="RNI-like"/>
    <property type="match status" value="1"/>
</dbReference>
<evidence type="ECO:0000256" key="4">
    <source>
        <dbReference type="SAM" id="MobiDB-lite"/>
    </source>
</evidence>
<dbReference type="HOGENOM" id="CLU_007231_0_0_1"/>
<keyword evidence="3" id="KW-0206">Cytoskeleton</keyword>
<dbReference type="EMBL" id="CP002504">
    <property type="protein sequence ID" value="AET41611.1"/>
    <property type="molecule type" value="Genomic_DNA"/>
</dbReference>
<dbReference type="KEGG" id="erc:Ecym_8333"/>
<comment type="subcellular location">
    <subcellularLocation>
        <location evidence="1">Cytoplasm</location>
        <location evidence="1">Cytoskeleton</location>
    </subcellularLocation>
</comment>
<dbReference type="eggNOG" id="ENOG502QYHN">
    <property type="taxonomic scope" value="Eukaryota"/>
</dbReference>
<gene>
    <name evidence="5" type="ordered locus">Ecym_8333</name>
</gene>
<dbReference type="InterPro" id="IPR052410">
    <property type="entry name" value="DRC5"/>
</dbReference>
<keyword evidence="6" id="KW-1185">Reference proteome</keyword>
<feature type="compositionally biased region" description="Polar residues" evidence="4">
    <location>
        <begin position="1006"/>
        <end position="1031"/>
    </location>
</feature>